<feature type="transmembrane region" description="Helical" evidence="1">
    <location>
        <begin position="76"/>
        <end position="95"/>
    </location>
</feature>
<feature type="transmembrane region" description="Helical" evidence="1">
    <location>
        <begin position="270"/>
        <end position="289"/>
    </location>
</feature>
<keyword evidence="3" id="KW-1185">Reference proteome</keyword>
<feature type="transmembrane region" description="Helical" evidence="1">
    <location>
        <begin position="6"/>
        <end position="29"/>
    </location>
</feature>
<protein>
    <recommendedName>
        <fullName evidence="4">O-antigen polymerase</fullName>
    </recommendedName>
</protein>
<evidence type="ECO:0008006" key="4">
    <source>
        <dbReference type="Google" id="ProtNLM"/>
    </source>
</evidence>
<accession>A0A6N8FVY9</accession>
<gene>
    <name evidence="2" type="ORF">BWI75_13315</name>
</gene>
<sequence>MESNYINQLLNLIVSPYGWIGIIAGLAVVDQAKKSRRLAWLLFSLCCFAASLAKVKNEWVLEPPPLVFPLQQLRDVGRPLTILLLILLLLLAFQTRNGWRRWLTPRPVQFLIIVQVIIFLKTIAYGSISFALLAALSFAAVVLMVRLGPSRWLQDEQNFYWATWSIAVVGIIFILANVYQAIFDVHAITFVNGWFSGTTGNPQHAAVLVVTTLPCFIFLIESCKQWNWKKNLWIIGFISITIALFFTASRTGVLMFSVLFLFFYRHKIGGLLKLGLICGIALVVFLPLLNQDAGLGISYTTAINKLLSGDNTRAGVWSALWRAFINNPFFGAPLKGDRLGYGESSWLAAAATLGLVGLFPLMLFGLDCFRMINKLIQTAKKQPRYALHCNTVIAGLATLLAGSFSEAFLLGNLTFPLIALLMYLSMGSCLLEANARVQRQLYESQYSDDLSIVKP</sequence>
<evidence type="ECO:0000313" key="3">
    <source>
        <dbReference type="Proteomes" id="UP000441797"/>
    </source>
</evidence>
<dbReference type="PANTHER" id="PTHR37422">
    <property type="entry name" value="TEICHURONIC ACID BIOSYNTHESIS PROTEIN TUAE"/>
    <property type="match status" value="1"/>
</dbReference>
<dbReference type="PANTHER" id="PTHR37422:SF23">
    <property type="entry name" value="TEICHURONIC ACID BIOSYNTHESIS PROTEIN TUAE"/>
    <property type="match status" value="1"/>
</dbReference>
<feature type="transmembrane region" description="Helical" evidence="1">
    <location>
        <begin position="130"/>
        <end position="147"/>
    </location>
</feature>
<keyword evidence="1" id="KW-0472">Membrane</keyword>
<name>A0A6N8FVY9_9CHRO</name>
<proteinExistence type="predicted"/>
<feature type="transmembrane region" description="Helical" evidence="1">
    <location>
        <begin position="410"/>
        <end position="431"/>
    </location>
</feature>
<feature type="transmembrane region" description="Helical" evidence="1">
    <location>
        <begin position="38"/>
        <end position="56"/>
    </location>
</feature>
<dbReference type="InterPro" id="IPR051533">
    <property type="entry name" value="WaaL-like"/>
</dbReference>
<organism evidence="2 3">
    <name type="scientific">Gloeocapsopsis dulcis AAB1 = 1H9</name>
    <dbReference type="NCBI Taxonomy" id="1433147"/>
    <lineage>
        <taxon>Bacteria</taxon>
        <taxon>Bacillati</taxon>
        <taxon>Cyanobacteriota</taxon>
        <taxon>Cyanophyceae</taxon>
        <taxon>Oscillatoriophycideae</taxon>
        <taxon>Chroococcales</taxon>
        <taxon>Chroococcaceae</taxon>
        <taxon>Gloeocapsopsis</taxon>
        <taxon>Gloeocapsopsis dulcis</taxon>
    </lineage>
</organism>
<keyword evidence="1" id="KW-0812">Transmembrane</keyword>
<feature type="transmembrane region" description="Helical" evidence="1">
    <location>
        <begin position="346"/>
        <end position="364"/>
    </location>
</feature>
<evidence type="ECO:0000256" key="1">
    <source>
        <dbReference type="SAM" id="Phobius"/>
    </source>
</evidence>
<dbReference type="AlphaFoldDB" id="A0A6N8FVY9"/>
<feature type="transmembrane region" description="Helical" evidence="1">
    <location>
        <begin position="232"/>
        <end position="264"/>
    </location>
</feature>
<dbReference type="Proteomes" id="UP000441797">
    <property type="component" value="Unassembled WGS sequence"/>
</dbReference>
<feature type="transmembrane region" description="Helical" evidence="1">
    <location>
        <begin position="385"/>
        <end position="404"/>
    </location>
</feature>
<reference evidence="2 3" key="1">
    <citation type="journal article" date="2019" name="Front. Microbiol.">
        <title>Genomic Features for Desiccation Tolerance and Sugar Biosynthesis in the Extremophile Gloeocapsopsis sp. UTEX B3054.</title>
        <authorList>
            <person name="Urrejola C."/>
            <person name="Alcorta J."/>
            <person name="Salas L."/>
            <person name="Vasquez M."/>
            <person name="Polz M.F."/>
            <person name="Vicuna R."/>
            <person name="Diez B."/>
        </authorList>
    </citation>
    <scope>NUCLEOTIDE SEQUENCE [LARGE SCALE GENOMIC DNA]</scope>
    <source>
        <strain evidence="2 3">1H9</strain>
    </source>
</reference>
<dbReference type="EMBL" id="NAPY01000019">
    <property type="protein sequence ID" value="MUL37290.1"/>
    <property type="molecule type" value="Genomic_DNA"/>
</dbReference>
<feature type="transmembrane region" description="Helical" evidence="1">
    <location>
        <begin position="202"/>
        <end position="220"/>
    </location>
</feature>
<feature type="transmembrane region" description="Helical" evidence="1">
    <location>
        <begin position="159"/>
        <end position="182"/>
    </location>
</feature>
<comment type="caution">
    <text evidence="2">The sequence shown here is derived from an EMBL/GenBank/DDBJ whole genome shotgun (WGS) entry which is preliminary data.</text>
</comment>
<keyword evidence="1" id="KW-1133">Transmembrane helix</keyword>
<evidence type="ECO:0000313" key="2">
    <source>
        <dbReference type="EMBL" id="MUL37290.1"/>
    </source>
</evidence>